<dbReference type="InterPro" id="IPR035647">
    <property type="entry name" value="EFG_III/V"/>
</dbReference>
<accession>A0A8J6M1Z2</accession>
<dbReference type="Proteomes" id="UP000602260">
    <property type="component" value="Unassembled WGS sequence"/>
</dbReference>
<dbReference type="Pfam" id="PF03764">
    <property type="entry name" value="EFG_IV"/>
    <property type="match status" value="1"/>
</dbReference>
<dbReference type="GO" id="GO:0003924">
    <property type="term" value="F:GTPase activity"/>
    <property type="evidence" value="ECO:0007669"/>
    <property type="project" value="InterPro"/>
</dbReference>
<dbReference type="Gene3D" id="3.30.70.240">
    <property type="match status" value="1"/>
</dbReference>
<dbReference type="InterPro" id="IPR027417">
    <property type="entry name" value="P-loop_NTPase"/>
</dbReference>
<evidence type="ECO:0000313" key="8">
    <source>
        <dbReference type="Proteomes" id="UP000602260"/>
    </source>
</evidence>
<dbReference type="EMBL" id="JACOPN010000007">
    <property type="protein sequence ID" value="MBC5717734.1"/>
    <property type="molecule type" value="Genomic_DNA"/>
</dbReference>
<dbReference type="PANTHER" id="PTHR43261:SF1">
    <property type="entry name" value="RIBOSOME-RELEASING FACTOR 2, MITOCHONDRIAL"/>
    <property type="match status" value="1"/>
</dbReference>
<reference evidence="7" key="1">
    <citation type="submission" date="2020-08" db="EMBL/GenBank/DDBJ databases">
        <title>Genome public.</title>
        <authorList>
            <person name="Liu C."/>
            <person name="Sun Q."/>
        </authorList>
    </citation>
    <scope>NUCLEOTIDE SEQUENCE</scope>
    <source>
        <strain evidence="7">BX5</strain>
    </source>
</reference>
<dbReference type="Gene3D" id="2.40.30.10">
    <property type="entry name" value="Translation factors"/>
    <property type="match status" value="1"/>
</dbReference>
<dbReference type="Pfam" id="PF05991">
    <property type="entry name" value="NYN_YacP"/>
    <property type="match status" value="1"/>
</dbReference>
<evidence type="ECO:0000256" key="5">
    <source>
        <dbReference type="SAM" id="MobiDB-lite"/>
    </source>
</evidence>
<evidence type="ECO:0000256" key="4">
    <source>
        <dbReference type="ARBA" id="ARBA00023251"/>
    </source>
</evidence>
<dbReference type="PRINTS" id="PR00315">
    <property type="entry name" value="ELONGATNFCT"/>
</dbReference>
<dbReference type="PANTHER" id="PTHR43261">
    <property type="entry name" value="TRANSLATION ELONGATION FACTOR G-RELATED"/>
    <property type="match status" value="1"/>
</dbReference>
<dbReference type="SUPFAM" id="SSF52540">
    <property type="entry name" value="P-loop containing nucleoside triphosphate hydrolases"/>
    <property type="match status" value="1"/>
</dbReference>
<dbReference type="GO" id="GO:0046677">
    <property type="term" value="P:response to antibiotic"/>
    <property type="evidence" value="ECO:0007669"/>
    <property type="project" value="UniProtKB-KW"/>
</dbReference>
<dbReference type="SUPFAM" id="SSF54211">
    <property type="entry name" value="Ribosomal protein S5 domain 2-like"/>
    <property type="match status" value="1"/>
</dbReference>
<evidence type="ECO:0000259" key="6">
    <source>
        <dbReference type="PROSITE" id="PS51722"/>
    </source>
</evidence>
<dbReference type="InterPro" id="IPR000640">
    <property type="entry name" value="EFG_V-like"/>
</dbReference>
<dbReference type="GO" id="GO:0006412">
    <property type="term" value="P:translation"/>
    <property type="evidence" value="ECO:0007669"/>
    <property type="project" value="UniProtKB-KW"/>
</dbReference>
<keyword evidence="4" id="KW-0046">Antibiotic resistance</keyword>
<dbReference type="InterPro" id="IPR010298">
    <property type="entry name" value="YacP-like"/>
</dbReference>
<dbReference type="InterPro" id="IPR035650">
    <property type="entry name" value="Tet_C"/>
</dbReference>
<evidence type="ECO:0000313" key="7">
    <source>
        <dbReference type="EMBL" id="MBC5717734.1"/>
    </source>
</evidence>
<protein>
    <submittedName>
        <fullName evidence="7">NYN domain-containing protein</fullName>
    </submittedName>
</protein>
<dbReference type="InterPro" id="IPR009000">
    <property type="entry name" value="Transl_B-barrel_sf"/>
</dbReference>
<dbReference type="Gene3D" id="3.30.70.870">
    <property type="entry name" value="Elongation Factor G (Translational Gtpase), domain 3"/>
    <property type="match status" value="1"/>
</dbReference>
<comment type="caution">
    <text evidence="7">The sequence shown here is derived from an EMBL/GenBank/DDBJ whole genome shotgun (WGS) entry which is preliminary data.</text>
</comment>
<evidence type="ECO:0000256" key="2">
    <source>
        <dbReference type="ARBA" id="ARBA00022917"/>
    </source>
</evidence>
<sequence>MATKHICVGVTAHVDAGKTTLNEALLYTGGQLRRLGRVDHGDAYLDTDQLERERGITIFSKQALLPLGEDKELVLMDTPGHADFSAEMERTLQVLDCAVLVISGTDGVQGHTRTLWRLLERYHLPVFLFVNKMDLAGADRSAVLKALREGLDSRCTDFTAQRSARDEEIALCDEGALEDFLSGGAVPDEAVARLVAQRKLFPCWFGSALKLEGVEELLSGLERYAPAPDYPKEFAARVFKITRDDQGNRLTWMKITGGSLKAKTPLSGGAGEERWEEKADQLRLYSGAKFRAVDRAEAGCVVAVTGLSHTRPGQGLGAQGEGERPALEPALTYELILPPEAAPHAALPKLRQLEEEDPMLRFVWDSRWKQIQVRLMGQVQLEILKRVIAQRFDLEVDFGPGRVLYRETIADTVEGIGHFEPLRHYAEVHLLLEPGPRGSGVQLATACSTDQLDLNWQRLIFTHLLERDHPGVLTGSPLTDVKITLLAGRAHEKHTEGGDFRQATYRAVRQGLMQAESVLLEPFYDFTLEVPAQCVGRAMTDIQAMGGTVEPPQSREDMTVLTGFAPVAGMRDYWQTVTAYTRGCGQLSCTMRGYEPCHNADEVVGEMGYDPERDEENPAGSVFCAHGGGYYVPWDQVAAMAHVDSGLTRNTPEEPEPSAAPAGGSLDRRGGSLEQDRELQALFEQTYGPVKRPAAFQSQKKPARTSLSEKYAIRDQQTGPEYLLVDGYNIIFAWDDLHALARQDVNAAREVLTELLIEYRAFRKCQVILVFDAYKVKGGVGSVERRDGIYVVYTKEAETADAYIEKTTYDLGKDHRVRVATSDGMEQWIILGHGALRLSARAFRAEVEQTRGEIAALIARHNVRPREENKLKHTAKIKKH</sequence>
<dbReference type="Gene3D" id="3.40.50.300">
    <property type="entry name" value="P-loop containing nucleotide triphosphate hydrolases"/>
    <property type="match status" value="1"/>
</dbReference>
<gene>
    <name evidence="7" type="ORF">H8S55_10425</name>
</gene>
<keyword evidence="2" id="KW-0648">Protein biosynthesis</keyword>
<dbReference type="AlphaFoldDB" id="A0A8J6M1Z2"/>
<dbReference type="InterPro" id="IPR005517">
    <property type="entry name" value="Transl_elong_EFG/EF2_IV"/>
</dbReference>
<dbReference type="InterPro" id="IPR000795">
    <property type="entry name" value="T_Tr_GTP-bd_dom"/>
</dbReference>
<dbReference type="Pfam" id="PF00009">
    <property type="entry name" value="GTP_EFTU"/>
    <property type="match status" value="1"/>
</dbReference>
<evidence type="ECO:0000256" key="1">
    <source>
        <dbReference type="ARBA" id="ARBA00022741"/>
    </source>
</evidence>
<organism evidence="7 8">
    <name type="scientific">Flintibacter faecis</name>
    <dbReference type="NCBI Taxonomy" id="2763047"/>
    <lineage>
        <taxon>Bacteria</taxon>
        <taxon>Bacillati</taxon>
        <taxon>Bacillota</taxon>
        <taxon>Clostridia</taxon>
        <taxon>Eubacteriales</taxon>
        <taxon>Flintibacter</taxon>
    </lineage>
</organism>
<evidence type="ECO:0000256" key="3">
    <source>
        <dbReference type="ARBA" id="ARBA00023134"/>
    </source>
</evidence>
<keyword evidence="8" id="KW-1185">Reference proteome</keyword>
<dbReference type="CDD" id="cd10912">
    <property type="entry name" value="PIN_YacP-like"/>
    <property type="match status" value="1"/>
</dbReference>
<dbReference type="GO" id="GO:0032790">
    <property type="term" value="P:ribosome disassembly"/>
    <property type="evidence" value="ECO:0007669"/>
    <property type="project" value="TreeGrafter"/>
</dbReference>
<feature type="domain" description="Tr-type G" evidence="6">
    <location>
        <begin position="3"/>
        <end position="229"/>
    </location>
</feature>
<name>A0A8J6M1Z2_9FIRM</name>
<dbReference type="SMART" id="SM00889">
    <property type="entry name" value="EFG_IV"/>
    <property type="match status" value="1"/>
</dbReference>
<feature type="region of interest" description="Disordered" evidence="5">
    <location>
        <begin position="647"/>
        <end position="671"/>
    </location>
</feature>
<proteinExistence type="predicted"/>
<dbReference type="SMART" id="SM00838">
    <property type="entry name" value="EFG_C"/>
    <property type="match status" value="1"/>
</dbReference>
<dbReference type="NCBIfam" id="TIGR00231">
    <property type="entry name" value="small_GTP"/>
    <property type="match status" value="1"/>
</dbReference>
<dbReference type="InterPro" id="IPR020568">
    <property type="entry name" value="Ribosomal_Su5_D2-typ_SF"/>
</dbReference>
<dbReference type="InterPro" id="IPR005225">
    <property type="entry name" value="Small_GTP-bd"/>
</dbReference>
<keyword evidence="1" id="KW-0547">Nucleotide-binding</keyword>
<dbReference type="SUPFAM" id="SSF50447">
    <property type="entry name" value="Translation proteins"/>
    <property type="match status" value="1"/>
</dbReference>
<keyword evidence="3" id="KW-0342">GTP-binding</keyword>
<dbReference type="GO" id="GO:0005525">
    <property type="term" value="F:GTP binding"/>
    <property type="evidence" value="ECO:0007669"/>
    <property type="project" value="UniProtKB-KW"/>
</dbReference>
<dbReference type="SUPFAM" id="SSF54980">
    <property type="entry name" value="EF-G C-terminal domain-like"/>
    <property type="match status" value="2"/>
</dbReference>
<dbReference type="PROSITE" id="PS51722">
    <property type="entry name" value="G_TR_2"/>
    <property type="match status" value="1"/>
</dbReference>
<dbReference type="InterPro" id="IPR014721">
    <property type="entry name" value="Ribsml_uS5_D2-typ_fold_subgr"/>
</dbReference>
<dbReference type="CDD" id="cd03711">
    <property type="entry name" value="Tet_C"/>
    <property type="match status" value="1"/>
</dbReference>
<dbReference type="Gene3D" id="3.30.230.10">
    <property type="match status" value="1"/>
</dbReference>
<dbReference type="Pfam" id="PF00679">
    <property type="entry name" value="EFG_C"/>
    <property type="match status" value="1"/>
</dbReference>